<dbReference type="AlphaFoldDB" id="A0A286M2Y3"/>
<name>A0A286M2Y3_GRABC</name>
<dbReference type="EMBL" id="CP000394">
    <property type="protein sequence ID" value="ASV62382.1"/>
    <property type="molecule type" value="Genomic_DNA"/>
</dbReference>
<keyword evidence="2" id="KW-1185">Reference proteome</keyword>
<evidence type="ECO:0000313" key="1">
    <source>
        <dbReference type="EMBL" id="ASV62382.1"/>
    </source>
</evidence>
<sequence length="40" mass="4573">MRTLLRWIMVFIYLKHRDGMPLGYEANPPCGQGGAFAQSF</sequence>
<gene>
    <name evidence="1" type="ordered locus">GbCGDNIH1_5033</name>
</gene>
<dbReference type="Proteomes" id="UP000001963">
    <property type="component" value="Chromosome"/>
</dbReference>
<organism evidence="1 2">
    <name type="scientific">Granulibacter bethesdensis (strain ATCC BAA-1260 / CGDNIH1)</name>
    <dbReference type="NCBI Taxonomy" id="391165"/>
    <lineage>
        <taxon>Bacteria</taxon>
        <taxon>Pseudomonadati</taxon>
        <taxon>Pseudomonadota</taxon>
        <taxon>Alphaproteobacteria</taxon>
        <taxon>Acetobacterales</taxon>
        <taxon>Acetobacteraceae</taxon>
        <taxon>Granulibacter</taxon>
    </lineage>
</organism>
<evidence type="ECO:0000313" key="2">
    <source>
        <dbReference type="Proteomes" id="UP000001963"/>
    </source>
</evidence>
<reference evidence="1 2" key="1">
    <citation type="journal article" date="2007" name="J. Bacteriol.">
        <title>Genome sequence analysis of the emerging human pathogenic acetic acid bacterium Granulibacter bethesdensis.</title>
        <authorList>
            <person name="Greenberg D.E."/>
            <person name="Porcella S.F."/>
            <person name="Zelazny A.M."/>
            <person name="Virtaneva K."/>
            <person name="Sturdevant D.E."/>
            <person name="Kupko J.J.III."/>
            <person name="Barbian K.D."/>
            <person name="Babar A."/>
            <person name="Dorward D.W."/>
            <person name="Holland S.M."/>
        </authorList>
    </citation>
    <scope>NUCLEOTIDE SEQUENCE [LARGE SCALE GENOMIC DNA]</scope>
    <source>
        <strain evidence="2">ATCC BAA-1260 / CGDNIH1</strain>
    </source>
</reference>
<protein>
    <submittedName>
        <fullName evidence="1">Uncharacterized protein</fullName>
    </submittedName>
</protein>
<dbReference type="KEGG" id="gbe:GbCGDNIH1_5033"/>
<accession>A0A286M2Y3</accession>
<proteinExistence type="predicted"/>